<name>A0A8J4UK15_CLAMG</name>
<dbReference type="Proteomes" id="UP000727407">
    <property type="component" value="Unassembled WGS sequence"/>
</dbReference>
<evidence type="ECO:0000313" key="1">
    <source>
        <dbReference type="EMBL" id="KAF5896527.1"/>
    </source>
</evidence>
<evidence type="ECO:0000313" key="2">
    <source>
        <dbReference type="Proteomes" id="UP000727407"/>
    </source>
</evidence>
<protein>
    <submittedName>
        <fullName evidence="1">Uncharacterized protein</fullName>
    </submittedName>
</protein>
<accession>A0A8J4UK15</accession>
<dbReference type="EMBL" id="QNUK01000273">
    <property type="protein sequence ID" value="KAF5896527.1"/>
    <property type="molecule type" value="Genomic_DNA"/>
</dbReference>
<proteinExistence type="predicted"/>
<organism evidence="1 2">
    <name type="scientific">Clarias magur</name>
    <name type="common">Asian catfish</name>
    <name type="synonym">Macropteronotus magur</name>
    <dbReference type="NCBI Taxonomy" id="1594786"/>
    <lineage>
        <taxon>Eukaryota</taxon>
        <taxon>Metazoa</taxon>
        <taxon>Chordata</taxon>
        <taxon>Craniata</taxon>
        <taxon>Vertebrata</taxon>
        <taxon>Euteleostomi</taxon>
        <taxon>Actinopterygii</taxon>
        <taxon>Neopterygii</taxon>
        <taxon>Teleostei</taxon>
        <taxon>Ostariophysi</taxon>
        <taxon>Siluriformes</taxon>
        <taxon>Clariidae</taxon>
        <taxon>Clarias</taxon>
    </lineage>
</organism>
<dbReference type="AlphaFoldDB" id="A0A8J4UK15"/>
<sequence length="81" mass="9302">MTTKWITMQCYQSCRDECNRIPCRMVNLGYSCHSFRRTGDECFKWPIGGLASLFSIHEKTLLRQSSSCCCFCNLSKSTDSV</sequence>
<gene>
    <name evidence="1" type="ORF">DAT39_013768</name>
</gene>
<comment type="caution">
    <text evidence="1">The sequence shown here is derived from an EMBL/GenBank/DDBJ whole genome shotgun (WGS) entry which is preliminary data.</text>
</comment>
<reference evidence="1" key="1">
    <citation type="submission" date="2020-07" db="EMBL/GenBank/DDBJ databases">
        <title>Clarias magur genome sequencing, assembly and annotation.</title>
        <authorList>
            <person name="Kushwaha B."/>
            <person name="Kumar R."/>
            <person name="Das P."/>
            <person name="Joshi C.G."/>
            <person name="Kumar D."/>
            <person name="Nagpure N.S."/>
            <person name="Pandey M."/>
            <person name="Agarwal S."/>
            <person name="Srivastava S."/>
            <person name="Singh M."/>
            <person name="Sahoo L."/>
            <person name="Jayasankar P."/>
            <person name="Meher P.K."/>
            <person name="Koringa P.G."/>
            <person name="Iquebal M.A."/>
            <person name="Das S.P."/>
            <person name="Bit A."/>
            <person name="Patnaik S."/>
            <person name="Patel N."/>
            <person name="Shah T.M."/>
            <person name="Hinsu A."/>
            <person name="Jena J.K."/>
        </authorList>
    </citation>
    <scope>NUCLEOTIDE SEQUENCE</scope>
    <source>
        <strain evidence="1">CIFAMagur01</strain>
        <tissue evidence="1">Testis</tissue>
    </source>
</reference>
<keyword evidence="2" id="KW-1185">Reference proteome</keyword>